<dbReference type="PANTHER" id="PTHR30193:SF37">
    <property type="entry name" value="INNER MEMBRANE ABC TRANSPORTER PERMEASE PROTEIN YCJO"/>
    <property type="match status" value="1"/>
</dbReference>
<comment type="subcellular location">
    <subcellularLocation>
        <location evidence="1 7">Cell membrane</location>
        <topology evidence="1 7">Multi-pass membrane protein</topology>
    </subcellularLocation>
</comment>
<protein>
    <submittedName>
        <fullName evidence="9">Sn-glycerol-3-phosphate transport system permease protein UgpA</fullName>
    </submittedName>
</protein>
<dbReference type="EMBL" id="JPYA02000001">
    <property type="protein sequence ID" value="MEB3749720.1"/>
    <property type="molecule type" value="Genomic_DNA"/>
</dbReference>
<feature type="transmembrane region" description="Helical" evidence="7">
    <location>
        <begin position="108"/>
        <end position="128"/>
    </location>
</feature>
<keyword evidence="6 7" id="KW-0472">Membrane</keyword>
<feature type="transmembrane region" description="Helical" evidence="7">
    <location>
        <begin position="75"/>
        <end position="96"/>
    </location>
</feature>
<dbReference type="InterPro" id="IPR051393">
    <property type="entry name" value="ABC_transporter_permease"/>
</dbReference>
<feature type="domain" description="ABC transmembrane type-1" evidence="8">
    <location>
        <begin position="71"/>
        <end position="283"/>
    </location>
</feature>
<dbReference type="PANTHER" id="PTHR30193">
    <property type="entry name" value="ABC TRANSPORTER PERMEASE PROTEIN"/>
    <property type="match status" value="1"/>
</dbReference>
<keyword evidence="2 7" id="KW-0813">Transport</keyword>
<dbReference type="Pfam" id="PF00528">
    <property type="entry name" value="BPD_transp_1"/>
    <property type="match status" value="1"/>
</dbReference>
<evidence type="ECO:0000256" key="5">
    <source>
        <dbReference type="ARBA" id="ARBA00022989"/>
    </source>
</evidence>
<keyword evidence="5 7" id="KW-1133">Transmembrane helix</keyword>
<comment type="caution">
    <text evidence="9">The sequence shown here is derived from an EMBL/GenBank/DDBJ whole genome shotgun (WGS) entry which is preliminary data.</text>
</comment>
<evidence type="ECO:0000259" key="8">
    <source>
        <dbReference type="PROSITE" id="PS50928"/>
    </source>
</evidence>
<keyword evidence="4 7" id="KW-0812">Transmembrane</keyword>
<proteinExistence type="inferred from homology"/>
<name>A0ABU6BCQ8_9BACL</name>
<evidence type="ECO:0000256" key="6">
    <source>
        <dbReference type="ARBA" id="ARBA00023136"/>
    </source>
</evidence>
<dbReference type="Proteomes" id="UP000029267">
    <property type="component" value="Unassembled WGS sequence"/>
</dbReference>
<dbReference type="PROSITE" id="PS50928">
    <property type="entry name" value="ABC_TM1"/>
    <property type="match status" value="1"/>
</dbReference>
<dbReference type="RefSeq" id="WP_324697420.1">
    <property type="nucleotide sequence ID" value="NZ_JPYA02000001.1"/>
</dbReference>
<comment type="similarity">
    <text evidence="7">Belongs to the binding-protein-dependent transport system permease family.</text>
</comment>
<feature type="transmembrane region" description="Helical" evidence="7">
    <location>
        <begin position="12"/>
        <end position="33"/>
    </location>
</feature>
<evidence type="ECO:0000256" key="3">
    <source>
        <dbReference type="ARBA" id="ARBA00022475"/>
    </source>
</evidence>
<evidence type="ECO:0000256" key="7">
    <source>
        <dbReference type="RuleBase" id="RU363032"/>
    </source>
</evidence>
<organism evidence="9 10">
    <name type="scientific">Geobacillus icigianus</name>
    <dbReference type="NCBI Taxonomy" id="1430331"/>
    <lineage>
        <taxon>Bacteria</taxon>
        <taxon>Bacillati</taxon>
        <taxon>Bacillota</taxon>
        <taxon>Bacilli</taxon>
        <taxon>Bacillales</taxon>
        <taxon>Anoxybacillaceae</taxon>
        <taxon>Geobacillus</taxon>
    </lineage>
</organism>
<dbReference type="CDD" id="cd06261">
    <property type="entry name" value="TM_PBP2"/>
    <property type="match status" value="1"/>
</dbReference>
<feature type="transmembrane region" description="Helical" evidence="7">
    <location>
        <begin position="262"/>
        <end position="287"/>
    </location>
</feature>
<dbReference type="Gene3D" id="1.10.3720.10">
    <property type="entry name" value="MetI-like"/>
    <property type="match status" value="1"/>
</dbReference>
<gene>
    <name evidence="9" type="ORF">EP10_000559</name>
</gene>
<keyword evidence="10" id="KW-1185">Reference proteome</keyword>
<dbReference type="SUPFAM" id="SSF161098">
    <property type="entry name" value="MetI-like"/>
    <property type="match status" value="1"/>
</dbReference>
<reference evidence="9 10" key="1">
    <citation type="journal article" date="2014" name="Genome Announc.">
        <title>Draft Genome Sequence of Geobacillus icigianus Strain G1w1T Isolated from Hot Springs in the Valley of Geysers, Kamchatka (Russian Federation).</title>
        <authorList>
            <person name="Bryanskaya A.V."/>
            <person name="Rozanov A.S."/>
            <person name="Logacheva M.D."/>
            <person name="Kotenko A.V."/>
            <person name="Peltek S.E."/>
        </authorList>
    </citation>
    <scope>NUCLEOTIDE SEQUENCE [LARGE SCALE GENOMIC DNA]</scope>
    <source>
        <strain evidence="9 10">G1w1</strain>
    </source>
</reference>
<feature type="transmembrane region" description="Helical" evidence="7">
    <location>
        <begin position="208"/>
        <end position="227"/>
    </location>
</feature>
<keyword evidence="3" id="KW-1003">Cell membrane</keyword>
<evidence type="ECO:0000313" key="9">
    <source>
        <dbReference type="EMBL" id="MEB3749720.1"/>
    </source>
</evidence>
<evidence type="ECO:0000256" key="1">
    <source>
        <dbReference type="ARBA" id="ARBA00004651"/>
    </source>
</evidence>
<dbReference type="InterPro" id="IPR035906">
    <property type="entry name" value="MetI-like_sf"/>
</dbReference>
<evidence type="ECO:0000313" key="10">
    <source>
        <dbReference type="Proteomes" id="UP000029267"/>
    </source>
</evidence>
<feature type="transmembrane region" description="Helical" evidence="7">
    <location>
        <begin position="157"/>
        <end position="178"/>
    </location>
</feature>
<sequence>MNKLKNFISTMGRMLYVVPSLLLFSVFVFYPMIRTTYLSMHTTNFQGVPTKYVGFENFLYLLEDQNFHESMKATFLFVLYTVPPTVVISLFLALLANEKLKGIQLFRTFFSSTLGMSVAASSVIWMFMYNPSIGIINKLLVAFGGHERQWLLDPNTALVAVAIATVWMNIGFAFLILLGGLQNIDTTLYENAKIVGVSKIYQLRKITLPLLSPTLFFIVTVSLIQAFQTFGQIDILTKGGPVNKTTVLVYSIYREAFVNYNFGFASAQAVVLFLIVLIITILQFSFVERKVHYQ</sequence>
<accession>A0ABU6BCQ8</accession>
<evidence type="ECO:0000256" key="4">
    <source>
        <dbReference type="ARBA" id="ARBA00022692"/>
    </source>
</evidence>
<dbReference type="InterPro" id="IPR000515">
    <property type="entry name" value="MetI-like"/>
</dbReference>
<evidence type="ECO:0000256" key="2">
    <source>
        <dbReference type="ARBA" id="ARBA00022448"/>
    </source>
</evidence>